<name>A0A974C2L8_XENLA</name>
<evidence type="ECO:0000313" key="2">
    <source>
        <dbReference type="EMBL" id="OCT64770.1"/>
    </source>
</evidence>
<reference evidence="3" key="1">
    <citation type="journal article" date="2016" name="Nature">
        <title>Genome evolution in the allotetraploid frog Xenopus laevis.</title>
        <authorList>
            <person name="Session A.M."/>
            <person name="Uno Y."/>
            <person name="Kwon T."/>
            <person name="Chapman J.A."/>
            <person name="Toyoda A."/>
            <person name="Takahashi S."/>
            <person name="Fukui A."/>
            <person name="Hikosaka A."/>
            <person name="Suzuki A."/>
            <person name="Kondo M."/>
            <person name="van Heeringen S.J."/>
            <person name="Quigley I."/>
            <person name="Heinz S."/>
            <person name="Ogino H."/>
            <person name="Ochi H."/>
            <person name="Hellsten U."/>
            <person name="Lyons J.B."/>
            <person name="Simakov O."/>
            <person name="Putnam N."/>
            <person name="Stites J."/>
            <person name="Kuroki Y."/>
            <person name="Tanaka T."/>
            <person name="Michiue T."/>
            <person name="Watanabe M."/>
            <person name="Bogdanovic O."/>
            <person name="Lister R."/>
            <person name="Georgiou G."/>
            <person name="Paranjpe S.S."/>
            <person name="van Kruijsbergen I."/>
            <person name="Shu S."/>
            <person name="Carlson J."/>
            <person name="Kinoshita T."/>
            <person name="Ohta Y."/>
            <person name="Mawaribuchi S."/>
            <person name="Jenkins J."/>
            <person name="Grimwood J."/>
            <person name="Schmutz J."/>
            <person name="Mitros T."/>
            <person name="Mozaffari S.V."/>
            <person name="Suzuki Y."/>
            <person name="Haramoto Y."/>
            <person name="Yamamoto T.S."/>
            <person name="Takagi C."/>
            <person name="Heald R."/>
            <person name="Miller K."/>
            <person name="Haudenschild C."/>
            <person name="Kitzman J."/>
            <person name="Nakayama T."/>
            <person name="Izutsu Y."/>
            <person name="Robert J."/>
            <person name="Fortriede J."/>
            <person name="Burns K."/>
            <person name="Lotay V."/>
            <person name="Karimi K."/>
            <person name="Yasuoka Y."/>
            <person name="Dichmann D.S."/>
            <person name="Flajnik M.F."/>
            <person name="Houston D.W."/>
            <person name="Shendure J."/>
            <person name="DuPasquier L."/>
            <person name="Vize P.D."/>
            <person name="Zorn A.M."/>
            <person name="Ito M."/>
            <person name="Marcotte E.M."/>
            <person name="Wallingford J.B."/>
            <person name="Ito Y."/>
            <person name="Asashima M."/>
            <person name="Ueno N."/>
            <person name="Matsuda Y."/>
            <person name="Veenstra G.J."/>
            <person name="Fujiyama A."/>
            <person name="Harland R.M."/>
            <person name="Taira M."/>
            <person name="Rokhsar D.S."/>
        </authorList>
    </citation>
    <scope>NUCLEOTIDE SEQUENCE [LARGE SCALE GENOMIC DNA]</scope>
    <source>
        <strain evidence="3">J</strain>
    </source>
</reference>
<feature type="region of interest" description="Disordered" evidence="1">
    <location>
        <begin position="29"/>
        <end position="56"/>
    </location>
</feature>
<organism evidence="2 3">
    <name type="scientific">Xenopus laevis</name>
    <name type="common">African clawed frog</name>
    <dbReference type="NCBI Taxonomy" id="8355"/>
    <lineage>
        <taxon>Eukaryota</taxon>
        <taxon>Metazoa</taxon>
        <taxon>Chordata</taxon>
        <taxon>Craniata</taxon>
        <taxon>Vertebrata</taxon>
        <taxon>Euteleostomi</taxon>
        <taxon>Amphibia</taxon>
        <taxon>Batrachia</taxon>
        <taxon>Anura</taxon>
        <taxon>Pipoidea</taxon>
        <taxon>Pipidae</taxon>
        <taxon>Xenopodinae</taxon>
        <taxon>Xenopus</taxon>
        <taxon>Xenopus</taxon>
    </lineage>
</organism>
<sequence>MSECEYKCMSVSVSSLVWRRCWRKGRCEDLPSPTPQPPQKHRNPQTDGPSPTNLTTAPTADLCDFLLDFIVRTDRRGRSVASKYHFYLPVCSCTGENSQ</sequence>
<dbReference type="EMBL" id="CM004481">
    <property type="protein sequence ID" value="OCT64770.1"/>
    <property type="molecule type" value="Genomic_DNA"/>
</dbReference>
<dbReference type="Proteomes" id="UP000694892">
    <property type="component" value="Chromosome 8S"/>
</dbReference>
<evidence type="ECO:0000313" key="3">
    <source>
        <dbReference type="Proteomes" id="UP000694892"/>
    </source>
</evidence>
<proteinExistence type="predicted"/>
<dbReference type="AlphaFoldDB" id="A0A974C2L8"/>
<feature type="compositionally biased region" description="Polar residues" evidence="1">
    <location>
        <begin position="45"/>
        <end position="56"/>
    </location>
</feature>
<gene>
    <name evidence="2" type="ORF">XELAEV_18041009mg</name>
</gene>
<evidence type="ECO:0000256" key="1">
    <source>
        <dbReference type="SAM" id="MobiDB-lite"/>
    </source>
</evidence>
<protein>
    <submittedName>
        <fullName evidence="2">Uncharacterized protein</fullName>
    </submittedName>
</protein>
<accession>A0A974C2L8</accession>